<protein>
    <recommendedName>
        <fullName evidence="2">SANT and BTB domain-containing protein</fullName>
    </recommendedName>
</protein>
<feature type="region of interest" description="Disordered" evidence="1">
    <location>
        <begin position="267"/>
        <end position="298"/>
    </location>
</feature>
<dbReference type="PANTHER" id="PTHR20946">
    <property type="entry name" value="SANT AND BTB DOMAIN REGULATOR OF CLASS SWITCH RECOMBINATION"/>
    <property type="match status" value="1"/>
</dbReference>
<sequence>MSDPYNCVNQQKLSFQANRFSSPSNDRSRGNVKERANPITTNSAKYTTSSLTSSFGPNRRLIAQRSDKAYETSASKPKKSLYSNLILNGNSMNQNKKSYVPNQTFTRMNGSDQDYSRDSIISDNDILTSKLGSNNQQNLKIIDASKTHSEGGFFQSVGKKINKVVSNSSSKPKINSQFFGQRNSKNVKYKQESINQQRWHPNQKNFTKTKLNKRAEREQSSDLKKKKPKPNNNDSIAQGAYSAAQQISKNKCRSYVFKDSSQKNEQGVFVRNSRASTTYGSGSNRTNTSAGLKRSTNNTLVNTNHSETRKIALSNIERTDIGNTGIKDPNNIIKEINSRRMSTEKLGKEFIRTIAKNNSKALKSQYGETESIDNRIMNTFPTTQTCFDFTKEKKSNGTNIVNNALLQNQKISSSTSNLDKDKNRREEKFLHESSISKSDNPKIEKKQVWSSIGPKITAKSITDQLHTNPKTPEIDKDRGKITDAKLWSVQNSTSNIKSSSTEASIKDLITIHVIDPVTRVKKEFKCNKYILQDEMKCFTKYIKSLEKDRNGKKKDLEIKGIDDLEITVHCQIHIFKWLMDYLNDPKGTFKLNFKNIHSILMSSDYLEMPKLADMCLEYIVDNIKHLLLQKDPIPTYKSHIAKNIARKFCEKQMDAYLDSLTDEKDMILSRLFKKKLELYFEDSRNMLFKCKLCNELYTEAQREVFNCPSNSNLSIGHRGELKSLHMADNLWDLNEFVMQHRENRMQWKEIYWKMWARTKIFKCTHCDKYFRPIDMKKSCAFHLEKFKYLYGENKGTYGCCQYEVKQFGIGITIDEVNTPNNNNQMGSNTPSIPPIKDHRNNGCQTRDHETNLKIPNYLSPGSDSKRDSHKDWNLISFKEDLEHFNRNKDLILKESKIPDVCSIAKLSNANLEDNFEELDDIFIEFKSRYVIEKSKQMFSGKMIKCEESQSNSCNVKKLKNKKYNWRIDALRDDDRYFMSNLMKQIKSKRQ</sequence>
<feature type="compositionally biased region" description="Basic and acidic residues" evidence="1">
    <location>
        <begin position="418"/>
        <end position="431"/>
    </location>
</feature>
<feature type="compositionally biased region" description="Polar residues" evidence="1">
    <location>
        <begin position="200"/>
        <end position="209"/>
    </location>
</feature>
<dbReference type="Pfam" id="PF11822">
    <property type="entry name" value="BTB_SANBR"/>
    <property type="match status" value="1"/>
</dbReference>
<dbReference type="Proteomes" id="UP001295684">
    <property type="component" value="Unassembled WGS sequence"/>
</dbReference>
<dbReference type="AlphaFoldDB" id="A0AAD1XM29"/>
<feature type="compositionally biased region" description="Polar residues" evidence="1">
    <location>
        <begin position="16"/>
        <end position="25"/>
    </location>
</feature>
<feature type="region of interest" description="Disordered" evidence="1">
    <location>
        <begin position="412"/>
        <end position="447"/>
    </location>
</feature>
<feature type="domain" description="SANT and BTB" evidence="2">
    <location>
        <begin position="510"/>
        <end position="616"/>
    </location>
</feature>
<comment type="caution">
    <text evidence="3">The sequence shown here is derived from an EMBL/GenBank/DDBJ whole genome shotgun (WGS) entry which is preliminary data.</text>
</comment>
<proteinExistence type="predicted"/>
<evidence type="ECO:0000259" key="2">
    <source>
        <dbReference type="Pfam" id="PF11822"/>
    </source>
</evidence>
<reference evidence="3" key="1">
    <citation type="submission" date="2023-07" db="EMBL/GenBank/DDBJ databases">
        <authorList>
            <consortium name="AG Swart"/>
            <person name="Singh M."/>
            <person name="Singh A."/>
            <person name="Seah K."/>
            <person name="Emmerich C."/>
        </authorList>
    </citation>
    <scope>NUCLEOTIDE SEQUENCE</scope>
    <source>
        <strain evidence="3">DP1</strain>
    </source>
</reference>
<keyword evidence="4" id="KW-1185">Reference proteome</keyword>
<evidence type="ECO:0000256" key="1">
    <source>
        <dbReference type="SAM" id="MobiDB-lite"/>
    </source>
</evidence>
<dbReference type="PANTHER" id="PTHR20946:SF0">
    <property type="entry name" value="SANT AND BTB DOMAIN REGULATOR OF CLASS SWITCH RECOMBINATION"/>
    <property type="match status" value="1"/>
</dbReference>
<dbReference type="InterPro" id="IPR011333">
    <property type="entry name" value="SKP1/BTB/POZ_sf"/>
</dbReference>
<dbReference type="InterPro" id="IPR045902">
    <property type="entry name" value="SANBR-like"/>
</dbReference>
<organism evidence="3 4">
    <name type="scientific">Euplotes crassus</name>
    <dbReference type="NCBI Taxonomy" id="5936"/>
    <lineage>
        <taxon>Eukaryota</taxon>
        <taxon>Sar</taxon>
        <taxon>Alveolata</taxon>
        <taxon>Ciliophora</taxon>
        <taxon>Intramacronucleata</taxon>
        <taxon>Spirotrichea</taxon>
        <taxon>Hypotrichia</taxon>
        <taxon>Euplotida</taxon>
        <taxon>Euplotidae</taxon>
        <taxon>Moneuplotes</taxon>
    </lineage>
</organism>
<feature type="region of interest" description="Disordered" evidence="1">
    <location>
        <begin position="200"/>
        <end position="236"/>
    </location>
</feature>
<evidence type="ECO:0000313" key="3">
    <source>
        <dbReference type="EMBL" id="CAI2375152.1"/>
    </source>
</evidence>
<gene>
    <name evidence="3" type="ORF">ECRASSUSDP1_LOCUS16512</name>
</gene>
<feature type="compositionally biased region" description="Polar residues" evidence="1">
    <location>
        <begin position="38"/>
        <end position="56"/>
    </location>
</feature>
<dbReference type="InterPro" id="IPR021777">
    <property type="entry name" value="SANBR_BTB"/>
</dbReference>
<accession>A0AAD1XM29</accession>
<name>A0AAD1XM29_EUPCR</name>
<feature type="compositionally biased region" description="Basic and acidic residues" evidence="1">
    <location>
        <begin position="26"/>
        <end position="36"/>
    </location>
</feature>
<evidence type="ECO:0000313" key="4">
    <source>
        <dbReference type="Proteomes" id="UP001295684"/>
    </source>
</evidence>
<feature type="compositionally biased region" description="Basic and acidic residues" evidence="1">
    <location>
        <begin position="213"/>
        <end position="223"/>
    </location>
</feature>
<dbReference type="Gene3D" id="3.30.710.10">
    <property type="entry name" value="Potassium Channel Kv1.1, Chain A"/>
    <property type="match status" value="1"/>
</dbReference>
<feature type="compositionally biased region" description="Polar residues" evidence="1">
    <location>
        <begin position="273"/>
        <end position="298"/>
    </location>
</feature>
<dbReference type="EMBL" id="CAMPGE010016607">
    <property type="protein sequence ID" value="CAI2375152.1"/>
    <property type="molecule type" value="Genomic_DNA"/>
</dbReference>
<feature type="region of interest" description="Disordered" evidence="1">
    <location>
        <begin position="16"/>
        <end position="56"/>
    </location>
</feature>